<dbReference type="InterPro" id="IPR001279">
    <property type="entry name" value="Metallo-B-lactamas"/>
</dbReference>
<dbReference type="InterPro" id="IPR011108">
    <property type="entry name" value="RMMBL"/>
</dbReference>
<dbReference type="SUPFAM" id="SSF56281">
    <property type="entry name" value="Metallo-hydrolase/oxidoreductase"/>
    <property type="match status" value="1"/>
</dbReference>
<dbReference type="Pfam" id="PF17770">
    <property type="entry name" value="RNase_J_C"/>
    <property type="match status" value="1"/>
</dbReference>
<dbReference type="PIRSF" id="PIRSF004803">
    <property type="entry name" value="RnjA"/>
    <property type="match status" value="1"/>
</dbReference>
<evidence type="ECO:0000256" key="13">
    <source>
        <dbReference type="PIRSR" id="PIRSR004803-1"/>
    </source>
</evidence>
<keyword evidence="7 11" id="KW-0378">Hydrolase</keyword>
<evidence type="ECO:0000256" key="5">
    <source>
        <dbReference type="ARBA" id="ARBA00022723"/>
    </source>
</evidence>
<dbReference type="HAMAP" id="MF_01491">
    <property type="entry name" value="RNase_J_bact"/>
    <property type="match status" value="1"/>
</dbReference>
<feature type="domain" description="Metallo-beta-lactamase" evidence="16">
    <location>
        <begin position="21"/>
        <end position="215"/>
    </location>
</feature>
<dbReference type="EC" id="3.1.-.-" evidence="11 12"/>
<evidence type="ECO:0000256" key="3">
    <source>
        <dbReference type="ARBA" id="ARBA00022552"/>
    </source>
</evidence>
<dbReference type="InterPro" id="IPR042173">
    <property type="entry name" value="RNase_J_2"/>
</dbReference>
<evidence type="ECO:0000256" key="4">
    <source>
        <dbReference type="ARBA" id="ARBA00022722"/>
    </source>
</evidence>
<dbReference type="GO" id="GO:0004521">
    <property type="term" value="F:RNA endonuclease activity"/>
    <property type="evidence" value="ECO:0007669"/>
    <property type="project" value="UniProtKB-UniRule"/>
</dbReference>
<keyword evidence="3 11" id="KW-0698">rRNA processing</keyword>
<keyword evidence="8 15" id="KW-0862">Zinc</keyword>
<keyword evidence="15" id="KW-0106">Calcium</keyword>
<dbReference type="PANTHER" id="PTHR43694">
    <property type="entry name" value="RIBONUCLEASE J"/>
    <property type="match status" value="1"/>
</dbReference>
<feature type="binding site" evidence="15">
    <location>
        <position position="76"/>
    </location>
    <ligand>
        <name>Zn(2+)</name>
        <dbReference type="ChEBI" id="CHEBI:29105"/>
        <label>1</label>
        <note>catalytic</note>
    </ligand>
</feature>
<dbReference type="NCBIfam" id="TIGR00649">
    <property type="entry name" value="MG423"/>
    <property type="match status" value="1"/>
</dbReference>
<dbReference type="FunFam" id="3.10.20.580:FF:000001">
    <property type="entry name" value="Ribonuclease J"/>
    <property type="match status" value="1"/>
</dbReference>
<dbReference type="GO" id="GO:0006364">
    <property type="term" value="P:rRNA processing"/>
    <property type="evidence" value="ECO:0007669"/>
    <property type="project" value="UniProtKB-UniRule"/>
</dbReference>
<dbReference type="PANTHER" id="PTHR43694:SF1">
    <property type="entry name" value="RIBONUCLEASE J"/>
    <property type="match status" value="1"/>
</dbReference>
<feature type="binding site" evidence="11 14">
    <location>
        <begin position="364"/>
        <end position="368"/>
    </location>
    <ligand>
        <name>substrate</name>
    </ligand>
</feature>
<sequence length="558" mass="61977">MNLLQKNEVGVFALGGMGEIGKNTYAIEYQDEIVVIDAGIKFPEDELLGIDYVIPDYSYLVENKDKIKGLFITHGHEDHIGGVPFLLKQLNIPIYGGPLALGLIRNKLEEHHLLRTASLNPINEDSFFEFNHLKVSFYLTTHSIPEAYGVVVETPEGKIVHTGDFKFDFTPVGAPANIARMAALGDAGVLCLLSDSTNAEVPNFTISEREVGQNVEQIFRKCTGRIIFATFASNIYRVQQAIEAAVKFDRKIVIFGRSMENNIKIGTELGYIKVPPETFVEANKINSIPKHKLLILCTGSQGEPMAALSRISNGTHRQISIIPEDTVIFSSSPIPGNTRSVNRTINALYKAGADVIHGKLSNIHTSGHGSQEEQKLMLRLIKPKYFMPIHGEYRMQSLHGKLGVDCGVQPDNVFIHENGEVLALTRDSARTAGKIQSGDILVDGSGIGDIGNVVIKDRKMLSEDGLVIVVVSVDFETKQLLAGPDIISRGFVYMRESGHLIYDAQRRLKRVVIEKLNQDEPVEWHHIKNAIAEELSPYLYEKTERKPMILPMIMDVKQ</sequence>
<feature type="binding site" evidence="15">
    <location>
        <position position="164"/>
    </location>
    <ligand>
        <name>Zn(2+)</name>
        <dbReference type="ChEBI" id="CHEBI:29105"/>
        <label>2</label>
        <note>catalytic</note>
    </ligand>
</feature>
<feature type="binding site" evidence="14">
    <location>
        <begin position="232"/>
        <end position="234"/>
    </location>
    <ligand>
        <name>substrate</name>
    </ligand>
</feature>
<dbReference type="InterPro" id="IPR041636">
    <property type="entry name" value="RNase_J_C"/>
</dbReference>
<protein>
    <recommendedName>
        <fullName evidence="11 12">Ribonuclease J</fullName>
        <shortName evidence="11">RNase J</shortName>
        <ecNumber evidence="11 12">3.1.-.-</ecNumber>
    </recommendedName>
</protein>
<proteinExistence type="inferred from homology"/>
<evidence type="ECO:0000256" key="15">
    <source>
        <dbReference type="PIRSR" id="PIRSR004803-3"/>
    </source>
</evidence>
<evidence type="ECO:0000256" key="9">
    <source>
        <dbReference type="ARBA" id="ARBA00022839"/>
    </source>
</evidence>
<keyword evidence="10 11" id="KW-0694">RNA-binding</keyword>
<dbReference type="EMBL" id="SCWB01000004">
    <property type="protein sequence ID" value="TDM12356.1"/>
    <property type="molecule type" value="Genomic_DNA"/>
</dbReference>
<feature type="binding site" evidence="15">
    <location>
        <position position="79"/>
    </location>
    <ligand>
        <name>Zn(2+)</name>
        <dbReference type="ChEBI" id="CHEBI:29105"/>
        <label>2</label>
        <note>catalytic</note>
    </ligand>
</feature>
<dbReference type="Gene3D" id="3.10.20.580">
    <property type="match status" value="1"/>
</dbReference>
<gene>
    <name evidence="11" type="primary">rnj</name>
    <name evidence="17" type="ORF">ERX29_03255</name>
</gene>
<dbReference type="GO" id="GO:0008270">
    <property type="term" value="F:zinc ion binding"/>
    <property type="evidence" value="ECO:0007669"/>
    <property type="project" value="InterPro"/>
</dbReference>
<dbReference type="InterPro" id="IPR030854">
    <property type="entry name" value="RNase_J_bac"/>
</dbReference>
<dbReference type="CDD" id="cd07714">
    <property type="entry name" value="RNaseJ_MBL-fold"/>
    <property type="match status" value="1"/>
</dbReference>
<feature type="binding site" evidence="15">
    <location>
        <position position="49"/>
    </location>
    <ligand>
        <name>Ca(2+)</name>
        <dbReference type="ChEBI" id="CHEBI:29108"/>
    </ligand>
</feature>
<evidence type="ECO:0000259" key="16">
    <source>
        <dbReference type="SMART" id="SM00849"/>
    </source>
</evidence>
<comment type="function">
    <text evidence="11">An RNase that has 5'-3' exonuclease and possibly endonuclease activity. Involved in maturation of rRNA and in some organisms also mRNA maturation and/or decay.</text>
</comment>
<feature type="binding site" evidence="15">
    <location>
        <position position="390"/>
    </location>
    <ligand>
        <name>Zn(2+)</name>
        <dbReference type="ChEBI" id="CHEBI:29105"/>
        <label>2</label>
        <note>catalytic</note>
    </ligand>
</feature>
<dbReference type="Gene3D" id="3.40.50.10710">
    <property type="entry name" value="Metallo-hydrolase/oxidoreductase"/>
    <property type="match status" value="1"/>
</dbReference>
<keyword evidence="2 11" id="KW-0963">Cytoplasm</keyword>
<keyword evidence="5 12" id="KW-0479">Metal-binding</keyword>
<evidence type="ECO:0000256" key="14">
    <source>
        <dbReference type="PIRSR" id="PIRSR004803-2"/>
    </source>
</evidence>
<feature type="binding site" evidence="15">
    <location>
        <position position="142"/>
    </location>
    <ligand>
        <name>Zn(2+)</name>
        <dbReference type="ChEBI" id="CHEBI:29105"/>
        <label>1</label>
        <note>catalytic</note>
    </ligand>
</feature>
<dbReference type="Pfam" id="PF07521">
    <property type="entry name" value="RMMBL"/>
    <property type="match status" value="1"/>
</dbReference>
<dbReference type="InterPro" id="IPR001587">
    <property type="entry name" value="RNase_J_CS"/>
</dbReference>
<dbReference type="Pfam" id="PF12706">
    <property type="entry name" value="Lactamase_B_2"/>
    <property type="match status" value="1"/>
</dbReference>
<evidence type="ECO:0000256" key="12">
    <source>
        <dbReference type="PIRNR" id="PIRNR004803"/>
    </source>
</evidence>
<feature type="active site" description="Proton acceptor" evidence="13">
    <location>
        <position position="368"/>
    </location>
</feature>
<dbReference type="OrthoDB" id="9758375at2"/>
<dbReference type="Gene3D" id="3.60.15.10">
    <property type="entry name" value="Ribonuclease Z/Hydroxyacylglutathione hydrolase-like"/>
    <property type="match status" value="1"/>
</dbReference>
<dbReference type="InterPro" id="IPR036866">
    <property type="entry name" value="RibonucZ/Hydroxyglut_hydro"/>
</dbReference>
<dbReference type="NCBIfam" id="NF047419">
    <property type="entry name" value="RNase_J1_RnjA"/>
    <property type="match status" value="1"/>
</dbReference>
<feature type="binding site" evidence="15">
    <location>
        <position position="443"/>
    </location>
    <ligand>
        <name>Ca(2+)</name>
        <dbReference type="ChEBI" id="CHEBI:29108"/>
    </ligand>
</feature>
<evidence type="ECO:0000256" key="2">
    <source>
        <dbReference type="ARBA" id="ARBA00022490"/>
    </source>
</evidence>
<organism evidence="17 18">
    <name type="scientific">Macrococcus lamae</name>
    <dbReference type="NCBI Taxonomy" id="198484"/>
    <lineage>
        <taxon>Bacteria</taxon>
        <taxon>Bacillati</taxon>
        <taxon>Bacillota</taxon>
        <taxon>Bacilli</taxon>
        <taxon>Bacillales</taxon>
        <taxon>Staphylococcaceae</taxon>
        <taxon>Macrococcus</taxon>
    </lineage>
</organism>
<feature type="active site" description="Proton donor" evidence="13">
    <location>
        <position position="195"/>
    </location>
</feature>
<comment type="similarity">
    <text evidence="11 12">Belongs to the metallo-beta-lactamase superfamily. RNA-metabolizing metallo-beta-lactamase-like family. Bacterial RNase J subfamily.</text>
</comment>
<keyword evidence="6 11" id="KW-0255">Endonuclease</keyword>
<evidence type="ECO:0000256" key="7">
    <source>
        <dbReference type="ARBA" id="ARBA00022801"/>
    </source>
</evidence>
<evidence type="ECO:0000256" key="11">
    <source>
        <dbReference type="HAMAP-Rule" id="MF_01491"/>
    </source>
</evidence>
<dbReference type="SMART" id="SM00849">
    <property type="entry name" value="Lactamase_B"/>
    <property type="match status" value="1"/>
</dbReference>
<feature type="binding site" evidence="15">
    <location>
        <position position="74"/>
    </location>
    <ligand>
        <name>Zn(2+)</name>
        <dbReference type="ChEBI" id="CHEBI:29105"/>
        <label>1</label>
        <note>catalytic</note>
    </ligand>
</feature>
<evidence type="ECO:0000313" key="18">
    <source>
        <dbReference type="Proteomes" id="UP000294802"/>
    </source>
</evidence>
<comment type="subcellular location">
    <subcellularLocation>
        <location evidence="1 11 12">Cytoplasm</location>
    </subcellularLocation>
</comment>
<dbReference type="RefSeq" id="WP_133443260.1">
    <property type="nucleotide sequence ID" value="NZ_SCWB01000004.1"/>
</dbReference>
<dbReference type="InterPro" id="IPR004613">
    <property type="entry name" value="RNase_J"/>
</dbReference>
<keyword evidence="9 11" id="KW-0269">Exonuclease</keyword>
<dbReference type="GO" id="GO:0004534">
    <property type="term" value="F:5'-3' RNA exonuclease activity"/>
    <property type="evidence" value="ECO:0007669"/>
    <property type="project" value="UniProtKB-UniRule"/>
</dbReference>
<dbReference type="InterPro" id="IPR055132">
    <property type="entry name" value="RNase_J_b_CASP"/>
</dbReference>
<dbReference type="GO" id="GO:0005737">
    <property type="term" value="C:cytoplasm"/>
    <property type="evidence" value="ECO:0007669"/>
    <property type="project" value="UniProtKB-SubCell"/>
</dbReference>
<comment type="cofactor">
    <cofactor evidence="12 15">
        <name>Zn(2+)</name>
        <dbReference type="ChEBI" id="CHEBI:29105"/>
    </cofactor>
    <text evidence="12 15">Binds 2 Zn(2+) ions per subunit. It is not clear if Zn(2+) or Mg(2+) is physiologically important.</text>
</comment>
<dbReference type="PROSITE" id="PS01292">
    <property type="entry name" value="UPF0036"/>
    <property type="match status" value="1"/>
</dbReference>
<dbReference type="AlphaFoldDB" id="A0A4R6BVP2"/>
<evidence type="ECO:0000256" key="1">
    <source>
        <dbReference type="ARBA" id="ARBA00004496"/>
    </source>
</evidence>
<keyword evidence="4 11" id="KW-0540">Nuclease</keyword>
<dbReference type="Pfam" id="PF22505">
    <property type="entry name" value="RNase_J_b_CASP"/>
    <property type="match status" value="1"/>
</dbReference>
<evidence type="ECO:0000256" key="6">
    <source>
        <dbReference type="ARBA" id="ARBA00022759"/>
    </source>
</evidence>
<evidence type="ECO:0000256" key="8">
    <source>
        <dbReference type="ARBA" id="ARBA00022833"/>
    </source>
</evidence>
<dbReference type="GO" id="GO:0003723">
    <property type="term" value="F:RNA binding"/>
    <property type="evidence" value="ECO:0007669"/>
    <property type="project" value="UniProtKB-UniRule"/>
</dbReference>
<feature type="binding site" evidence="15">
    <location>
        <position position="78"/>
    </location>
    <ligand>
        <name>Zn(2+)</name>
        <dbReference type="ChEBI" id="CHEBI:29105"/>
        <label>2</label>
        <note>catalytic</note>
    </ligand>
</feature>
<comment type="subunit">
    <text evidence="11">Homodimer, may be a subunit of the RNA degradosome.</text>
</comment>
<evidence type="ECO:0000256" key="10">
    <source>
        <dbReference type="ARBA" id="ARBA00022884"/>
    </source>
</evidence>
<name>A0A4R6BVP2_9STAP</name>
<feature type="binding site" evidence="15">
    <location>
        <position position="51"/>
    </location>
    <ligand>
        <name>Ca(2+)</name>
        <dbReference type="ChEBI" id="CHEBI:29108"/>
    </ligand>
</feature>
<evidence type="ECO:0000313" key="17">
    <source>
        <dbReference type="EMBL" id="TDM12356.1"/>
    </source>
</evidence>
<reference evidence="17 18" key="1">
    <citation type="submission" date="2019-01" db="EMBL/GenBank/DDBJ databases">
        <title>Draft genome sequences of the type strains of six Macrococcus species.</title>
        <authorList>
            <person name="Mazhar S."/>
            <person name="Altermann E."/>
            <person name="Hill C."/>
            <person name="Mcauliffe O."/>
        </authorList>
    </citation>
    <scope>NUCLEOTIDE SEQUENCE [LARGE SCALE GENOMIC DNA]</scope>
    <source>
        <strain evidence="17 18">CCM4815</strain>
    </source>
</reference>
<comment type="cofactor">
    <cofactor evidence="15">
        <name>Ca(2+)</name>
        <dbReference type="ChEBI" id="CHEBI:29108"/>
    </cofactor>
    <text evidence="15">Binds 1 Ca(2+) cation per subunit. Seen in 1 crystal structure, it is not clear if it is physiologically important.</text>
</comment>
<accession>A0A4R6BVP2</accession>
<keyword evidence="18" id="KW-1185">Reference proteome</keyword>
<dbReference type="Proteomes" id="UP000294802">
    <property type="component" value="Unassembled WGS sequence"/>
</dbReference>
<comment type="caution">
    <text evidence="17">The sequence shown here is derived from an EMBL/GenBank/DDBJ whole genome shotgun (WGS) entry which is preliminary data.</text>
</comment>